<dbReference type="Proteomes" id="UP001222932">
    <property type="component" value="Unassembled WGS sequence"/>
</dbReference>
<keyword evidence="2" id="KW-1185">Reference proteome</keyword>
<dbReference type="PANTHER" id="PTHR31630:SF6">
    <property type="entry name" value="PHYTANOYL-COA DIOXYGENASE-RELATED"/>
    <property type="match status" value="1"/>
</dbReference>
<dbReference type="Gene3D" id="2.60.120.620">
    <property type="entry name" value="q2cbj1_9rhob like domain"/>
    <property type="match status" value="2"/>
</dbReference>
<dbReference type="SUPFAM" id="SSF51197">
    <property type="entry name" value="Clavaminate synthase-like"/>
    <property type="match status" value="1"/>
</dbReference>
<name>A0AAD3TSV9_9TREE</name>
<proteinExistence type="predicted"/>
<evidence type="ECO:0008006" key="3">
    <source>
        <dbReference type="Google" id="ProtNLM"/>
    </source>
</evidence>
<gene>
    <name evidence="1" type="ORF">CspeluHIS016_0209730</name>
</gene>
<sequence>MTKPQFLIDLERDGYVVVPNVIPKEECAAFRDAALEWLESFPYGFSATTGARGPMSTCLLAGGLNNRYPVNQKDFVWRIRTQPGILDVFRIAKLAPNGAADRGLCVLKGSHLLHEEHFAAIGGFRPEAYEGEKENSYRYPPQDFEWYKRRTEAIKVCAGEGDLILWDSRTVHWNCSPTSTQTCFASYVCYAPRDRMSEVKLTTKLEVFRGRESTTHWPFMNVIPARPTPRTACARSMT</sequence>
<organism evidence="1 2">
    <name type="scientific">Cutaneotrichosporon spelunceum</name>
    <dbReference type="NCBI Taxonomy" id="1672016"/>
    <lineage>
        <taxon>Eukaryota</taxon>
        <taxon>Fungi</taxon>
        <taxon>Dikarya</taxon>
        <taxon>Basidiomycota</taxon>
        <taxon>Agaricomycotina</taxon>
        <taxon>Tremellomycetes</taxon>
        <taxon>Trichosporonales</taxon>
        <taxon>Trichosporonaceae</taxon>
        <taxon>Cutaneotrichosporon</taxon>
    </lineage>
</organism>
<dbReference type="EMBL" id="BTCM01000002">
    <property type="protein sequence ID" value="GMK55917.1"/>
    <property type="molecule type" value="Genomic_DNA"/>
</dbReference>
<evidence type="ECO:0000313" key="1">
    <source>
        <dbReference type="EMBL" id="GMK55917.1"/>
    </source>
</evidence>
<protein>
    <recommendedName>
        <fullName evidence="3">Phytanoyl-CoA dioxygenase</fullName>
    </recommendedName>
</protein>
<dbReference type="AlphaFoldDB" id="A0AAD3TSV9"/>
<evidence type="ECO:0000313" key="2">
    <source>
        <dbReference type="Proteomes" id="UP001222932"/>
    </source>
</evidence>
<accession>A0AAD3TSV9</accession>
<dbReference type="PANTHER" id="PTHR31630">
    <property type="entry name" value="PHYTANOYL-COA DIOXYGENASE-RELATED-RELATED"/>
    <property type="match status" value="1"/>
</dbReference>
<reference evidence="1" key="1">
    <citation type="journal article" date="2023" name="BMC Genomics">
        <title>Chromosome-level genome assemblies of Cutaneotrichosporon spp. (Trichosporonales, Basidiomycota) reveal imbalanced evolution between nucleotide sequences and chromosome synteny.</title>
        <authorList>
            <person name="Kobayashi Y."/>
            <person name="Kayamori A."/>
            <person name="Aoki K."/>
            <person name="Shiwa Y."/>
            <person name="Matsutani M."/>
            <person name="Fujita N."/>
            <person name="Sugita T."/>
            <person name="Iwasaki W."/>
            <person name="Tanaka N."/>
            <person name="Takashima M."/>
        </authorList>
    </citation>
    <scope>NUCLEOTIDE SEQUENCE</scope>
    <source>
        <strain evidence="1">HIS016</strain>
    </source>
</reference>
<reference evidence="1" key="2">
    <citation type="submission" date="2023-06" db="EMBL/GenBank/DDBJ databases">
        <authorList>
            <person name="Kobayashi Y."/>
            <person name="Kayamori A."/>
            <person name="Aoki K."/>
            <person name="Shiwa Y."/>
            <person name="Fujita N."/>
            <person name="Sugita T."/>
            <person name="Iwasaki W."/>
            <person name="Tanaka N."/>
            <person name="Takashima M."/>
        </authorList>
    </citation>
    <scope>NUCLEOTIDE SEQUENCE</scope>
    <source>
        <strain evidence="1">HIS016</strain>
    </source>
</reference>
<comment type="caution">
    <text evidence="1">The sequence shown here is derived from an EMBL/GenBank/DDBJ whole genome shotgun (WGS) entry which is preliminary data.</text>
</comment>